<evidence type="ECO:0000313" key="2">
    <source>
        <dbReference type="Proteomes" id="UP001054902"/>
    </source>
</evidence>
<dbReference type="InterPro" id="IPR027417">
    <property type="entry name" value="P-loop_NTPase"/>
</dbReference>
<name>A0AAD3CCP0_9STRA</name>
<sequence length="346" mass="39565">MGSESEVKIKEGHANQKKAICICFAIVVALAPFLSKENSDSIKNFFGEDMKTSPKYVKLEPVPLDLSQFDQCENMKFDVQAPIEYTTKPIFLGSSSPNILRNDIHSGLIDKMTGTSAGAKLYIRSSRSVKGCIGNGQSVTCAANYDNASDGKVGIFYDKYIIYTRNPFTAFPSGYNYKSEMYRHLVGQDTLETWRSVRDAWYQGAVNEFKDNIQGWAKTKFKQGMYIVFEDLFDIDNYIIVMKKLRQFLIDAGFQVVPEEQLPCIWYLALGKERIENYHRHGYEYGDYKPGYTEEQKKKLIDDLKEYEKSLEGESDDSDLKAIVHRYVEDSERNVDIDIAAPKKDD</sequence>
<reference evidence="1 2" key="1">
    <citation type="journal article" date="2021" name="Sci. Rep.">
        <title>The genome of the diatom Chaetoceros tenuissimus carries an ancient integrated fragment of an extant virus.</title>
        <authorList>
            <person name="Hongo Y."/>
            <person name="Kimura K."/>
            <person name="Takaki Y."/>
            <person name="Yoshida Y."/>
            <person name="Baba S."/>
            <person name="Kobayashi G."/>
            <person name="Nagasaki K."/>
            <person name="Hano T."/>
            <person name="Tomaru Y."/>
        </authorList>
    </citation>
    <scope>NUCLEOTIDE SEQUENCE [LARGE SCALE GENOMIC DNA]</scope>
    <source>
        <strain evidence="1 2">NIES-3715</strain>
    </source>
</reference>
<dbReference type="SUPFAM" id="SSF52540">
    <property type="entry name" value="P-loop containing nucleoside triphosphate hydrolases"/>
    <property type="match status" value="1"/>
</dbReference>
<gene>
    <name evidence="1" type="ORF">CTEN210_00115</name>
</gene>
<proteinExistence type="predicted"/>
<dbReference type="Proteomes" id="UP001054902">
    <property type="component" value="Unassembled WGS sequence"/>
</dbReference>
<protein>
    <submittedName>
        <fullName evidence="1">Uncharacterized protein</fullName>
    </submittedName>
</protein>
<dbReference type="EMBL" id="BLLK01000013">
    <property type="protein sequence ID" value="GFH43642.1"/>
    <property type="molecule type" value="Genomic_DNA"/>
</dbReference>
<comment type="caution">
    <text evidence="1">The sequence shown here is derived from an EMBL/GenBank/DDBJ whole genome shotgun (WGS) entry which is preliminary data.</text>
</comment>
<keyword evidence="2" id="KW-1185">Reference proteome</keyword>
<accession>A0AAD3CCP0</accession>
<evidence type="ECO:0000313" key="1">
    <source>
        <dbReference type="EMBL" id="GFH43642.1"/>
    </source>
</evidence>
<organism evidence="1 2">
    <name type="scientific">Chaetoceros tenuissimus</name>
    <dbReference type="NCBI Taxonomy" id="426638"/>
    <lineage>
        <taxon>Eukaryota</taxon>
        <taxon>Sar</taxon>
        <taxon>Stramenopiles</taxon>
        <taxon>Ochrophyta</taxon>
        <taxon>Bacillariophyta</taxon>
        <taxon>Coscinodiscophyceae</taxon>
        <taxon>Chaetocerotophycidae</taxon>
        <taxon>Chaetocerotales</taxon>
        <taxon>Chaetocerotaceae</taxon>
        <taxon>Chaetoceros</taxon>
    </lineage>
</organism>
<dbReference type="AlphaFoldDB" id="A0AAD3CCP0"/>